<evidence type="ECO:0000256" key="4">
    <source>
        <dbReference type="ARBA" id="ARBA00022833"/>
    </source>
</evidence>
<evidence type="ECO:0000313" key="9">
    <source>
        <dbReference type="EMBL" id="MEN5378797.1"/>
    </source>
</evidence>
<evidence type="ECO:0000256" key="3">
    <source>
        <dbReference type="ARBA" id="ARBA00022801"/>
    </source>
</evidence>
<evidence type="ECO:0000256" key="1">
    <source>
        <dbReference type="ARBA" id="ARBA00007261"/>
    </source>
</evidence>
<feature type="domain" description="Peptidase M16 C-terminal" evidence="8">
    <location>
        <begin position="225"/>
        <end position="403"/>
    </location>
</feature>
<keyword evidence="10" id="KW-1185">Reference proteome</keyword>
<keyword evidence="3" id="KW-0378">Hydrolase</keyword>
<keyword evidence="2" id="KW-0645">Protease</keyword>
<dbReference type="InterPro" id="IPR011249">
    <property type="entry name" value="Metalloenz_LuxS/M16"/>
</dbReference>
<accession>A0ABV0BW37</accession>
<dbReference type="PANTHER" id="PTHR43690:SF34">
    <property type="entry name" value="ZINC PROTEASE PQQL-LIKE"/>
    <property type="match status" value="1"/>
</dbReference>
<keyword evidence="4" id="KW-0862">Zinc</keyword>
<dbReference type="InterPro" id="IPR050626">
    <property type="entry name" value="Peptidase_M16"/>
</dbReference>
<name>A0ABV0BW37_9SPHI</name>
<dbReference type="Pfam" id="PF00675">
    <property type="entry name" value="Peptidase_M16"/>
    <property type="match status" value="1"/>
</dbReference>
<dbReference type="RefSeq" id="WP_346581704.1">
    <property type="nucleotide sequence ID" value="NZ_JBDJLH010000003.1"/>
</dbReference>
<dbReference type="Pfam" id="PF05193">
    <property type="entry name" value="Peptidase_M16_C"/>
    <property type="match status" value="2"/>
</dbReference>
<gene>
    <name evidence="9" type="ORF">ABE541_16150</name>
</gene>
<keyword evidence="5" id="KW-0482">Metalloprotease</keyword>
<dbReference type="Gene3D" id="3.30.830.10">
    <property type="entry name" value="Metalloenzyme, LuxS/M16 peptidase-like"/>
    <property type="match status" value="4"/>
</dbReference>
<keyword evidence="6" id="KW-0732">Signal</keyword>
<dbReference type="EMBL" id="JBDJNQ010000008">
    <property type="protein sequence ID" value="MEN5378797.1"/>
    <property type="molecule type" value="Genomic_DNA"/>
</dbReference>
<evidence type="ECO:0000259" key="8">
    <source>
        <dbReference type="Pfam" id="PF05193"/>
    </source>
</evidence>
<protein>
    <submittedName>
        <fullName evidence="9">Insulinase family protein</fullName>
    </submittedName>
</protein>
<dbReference type="Proteomes" id="UP001409291">
    <property type="component" value="Unassembled WGS sequence"/>
</dbReference>
<sequence>MRFIKPIALTFLLPTLYCTTPSTAATSLRAEARAILAQDTVSWNQKLPFDNEVLTGKLKNGFTYYIRRNVEPEKRVTMYLANKVGSILETDDQLGLAHFLEHMNFNGLKHFPKNELVNYLQKAGVRFGSDLNAYTGFDETVYQLPIPSDDPELLKNGLQVMRDWAQDALLADDEIDKERGIVMQEMRGGRGVGQRLQDQYFPIVLNGSRYSKRLPIGTEKIITTFKPETIRKFHQDWYRPDLQSIIIVGDIDVKDMEARVKALFSDLKAPAKKLERTKYNVDLLNKNQFIAITDPELPYTVAQIMIKSKEEKTVTVKDYRKHLLISAFNSIVADRFSEIMQQADAPFMQAGGSISGFIAGLDVFSLMVVPKPNQLEVGFKKMMTEFERIQKFGFTQSELDRAIVSMNKGNETAYIEKSKKKSDSYVGRYLNNFLKDDAALSNDDSYKITKQLLPTLTLKEVNALISKYYTDLNRDIIIMGPEKDKATLPAEQTVNNWIKEVESQNLTAYEDKVSKLPLLSKEPVKGSVVSNKELKEINVKELTLSNGVKVILKPTNFKNDEIRISAFSPGGSSLYPDADYYSASNAAGLVDASGVGQLNNVELQKYLTGKNIGITPYISERYEGIYGSSDKEGLKNAFELIYGYFTEPRLDQDVYQSIIARSVGSLENRDSDPSNVFSDKVKETLYGDNIRRKNATADLVKTIDKDRAFQIYKERFADASDFTFTIVGSFTEEEIKPYLENYLAALPNLGRKESYKDLGIVEPAQGKRVVVHKGKEDKASVQLAYYGDYTYSESENINMEALESILTIKLLERLREAESGVYSVGASANYGKLPRQRYSFGIGFGTAPDKVDVLIKSAVDEVSKIKKSGPVKEDIDKFVIEQKRQLELQLKENGFWVSYLSGSYQNQEDVTEILRKLDDLSKVSVESVKAVADKYLKEDRMFEFILLPDAK</sequence>
<evidence type="ECO:0000259" key="7">
    <source>
        <dbReference type="Pfam" id="PF00675"/>
    </source>
</evidence>
<dbReference type="InterPro" id="IPR011765">
    <property type="entry name" value="Pept_M16_N"/>
</dbReference>
<feature type="chain" id="PRO_5045098977" evidence="6">
    <location>
        <begin position="25"/>
        <end position="951"/>
    </location>
</feature>
<feature type="domain" description="Peptidase M16 N-terminal" evidence="7">
    <location>
        <begin position="69"/>
        <end position="186"/>
    </location>
</feature>
<evidence type="ECO:0000256" key="2">
    <source>
        <dbReference type="ARBA" id="ARBA00022670"/>
    </source>
</evidence>
<feature type="signal peptide" evidence="6">
    <location>
        <begin position="1"/>
        <end position="24"/>
    </location>
</feature>
<reference evidence="9 10" key="1">
    <citation type="submission" date="2024-04" db="EMBL/GenBank/DDBJ databases">
        <title>WGS of bacteria from Torrens River.</title>
        <authorList>
            <person name="Wyrsch E.R."/>
            <person name="Drigo B."/>
        </authorList>
    </citation>
    <scope>NUCLEOTIDE SEQUENCE [LARGE SCALE GENOMIC DNA]</scope>
    <source>
        <strain evidence="9 10">TWI391</strain>
    </source>
</reference>
<comment type="caution">
    <text evidence="9">The sequence shown here is derived from an EMBL/GenBank/DDBJ whole genome shotgun (WGS) entry which is preliminary data.</text>
</comment>
<feature type="domain" description="Peptidase M16 C-terminal" evidence="8">
    <location>
        <begin position="707"/>
        <end position="877"/>
    </location>
</feature>
<organism evidence="9 10">
    <name type="scientific">Sphingobacterium kitahiroshimense</name>
    <dbReference type="NCBI Taxonomy" id="470446"/>
    <lineage>
        <taxon>Bacteria</taxon>
        <taxon>Pseudomonadati</taxon>
        <taxon>Bacteroidota</taxon>
        <taxon>Sphingobacteriia</taxon>
        <taxon>Sphingobacteriales</taxon>
        <taxon>Sphingobacteriaceae</taxon>
        <taxon>Sphingobacterium</taxon>
    </lineage>
</organism>
<dbReference type="PANTHER" id="PTHR43690">
    <property type="entry name" value="NARDILYSIN"/>
    <property type="match status" value="1"/>
</dbReference>
<evidence type="ECO:0000256" key="5">
    <source>
        <dbReference type="ARBA" id="ARBA00023049"/>
    </source>
</evidence>
<dbReference type="SUPFAM" id="SSF63411">
    <property type="entry name" value="LuxS/MPP-like metallohydrolase"/>
    <property type="match status" value="4"/>
</dbReference>
<evidence type="ECO:0000313" key="10">
    <source>
        <dbReference type="Proteomes" id="UP001409291"/>
    </source>
</evidence>
<comment type="similarity">
    <text evidence="1">Belongs to the peptidase M16 family.</text>
</comment>
<evidence type="ECO:0000256" key="6">
    <source>
        <dbReference type="SAM" id="SignalP"/>
    </source>
</evidence>
<dbReference type="InterPro" id="IPR007863">
    <property type="entry name" value="Peptidase_M16_C"/>
</dbReference>
<proteinExistence type="inferred from homology"/>